<gene>
    <name evidence="2" type="primary">LOC110422808</name>
</gene>
<accession>A0A6J1AZS8</accession>
<reference evidence="2" key="1">
    <citation type="submission" date="2025-08" db="UniProtKB">
        <authorList>
            <consortium name="RefSeq"/>
        </authorList>
    </citation>
    <scope>IDENTIFICATION</scope>
    <source>
        <tissue evidence="2">Leaf</tissue>
    </source>
</reference>
<evidence type="ECO:0000313" key="1">
    <source>
        <dbReference type="Proteomes" id="UP000504621"/>
    </source>
</evidence>
<dbReference type="GeneID" id="110422808"/>
<evidence type="ECO:0000313" key="2">
    <source>
        <dbReference type="RefSeq" id="XP_021292498.1"/>
    </source>
</evidence>
<sequence length="119" mass="13101">MELLGSLWEQPAGGGVLRNGLGEWIGGFTTRLDTYTVYRADFGKKSGLILAICKLLEEWEVVVKHIFREGNCSADFLANLGFEMTDVHTIFPSPPLGAGAGEIMMDDILELCIPRSIRI</sequence>
<dbReference type="RefSeq" id="XP_021292498.1">
    <property type="nucleotide sequence ID" value="XM_021436823.1"/>
</dbReference>
<protein>
    <submittedName>
        <fullName evidence="2">Uncharacterized protein LOC110422808</fullName>
    </submittedName>
</protein>
<dbReference type="OrthoDB" id="1431481at2759"/>
<organism evidence="1 2">
    <name type="scientific">Herrania umbratica</name>
    <dbReference type="NCBI Taxonomy" id="108875"/>
    <lineage>
        <taxon>Eukaryota</taxon>
        <taxon>Viridiplantae</taxon>
        <taxon>Streptophyta</taxon>
        <taxon>Embryophyta</taxon>
        <taxon>Tracheophyta</taxon>
        <taxon>Spermatophyta</taxon>
        <taxon>Magnoliopsida</taxon>
        <taxon>eudicotyledons</taxon>
        <taxon>Gunneridae</taxon>
        <taxon>Pentapetalae</taxon>
        <taxon>rosids</taxon>
        <taxon>malvids</taxon>
        <taxon>Malvales</taxon>
        <taxon>Malvaceae</taxon>
        <taxon>Byttnerioideae</taxon>
        <taxon>Herrania</taxon>
    </lineage>
</organism>
<dbReference type="InterPro" id="IPR044730">
    <property type="entry name" value="RNase_H-like_dom_plant"/>
</dbReference>
<dbReference type="Proteomes" id="UP000504621">
    <property type="component" value="Unplaced"/>
</dbReference>
<dbReference type="AlphaFoldDB" id="A0A6J1AZS8"/>
<name>A0A6J1AZS8_9ROSI</name>
<proteinExistence type="predicted"/>
<dbReference type="CDD" id="cd06222">
    <property type="entry name" value="RNase_H_like"/>
    <property type="match status" value="1"/>
</dbReference>
<keyword evidence="1" id="KW-1185">Reference proteome</keyword>